<accession>A0A812DYH9</accession>
<organism evidence="7 8">
    <name type="scientific">Acanthosepion pharaonis</name>
    <name type="common">Pharaoh cuttlefish</name>
    <name type="synonym">Sepia pharaonis</name>
    <dbReference type="NCBI Taxonomy" id="158019"/>
    <lineage>
        <taxon>Eukaryota</taxon>
        <taxon>Metazoa</taxon>
        <taxon>Spiralia</taxon>
        <taxon>Lophotrochozoa</taxon>
        <taxon>Mollusca</taxon>
        <taxon>Cephalopoda</taxon>
        <taxon>Coleoidea</taxon>
        <taxon>Decapodiformes</taxon>
        <taxon>Sepiida</taxon>
        <taxon>Sepiina</taxon>
        <taxon>Sepiidae</taxon>
        <taxon>Acanthosepion</taxon>
    </lineage>
</organism>
<reference evidence="7" key="1">
    <citation type="submission" date="2021-01" db="EMBL/GenBank/DDBJ databases">
        <authorList>
            <person name="Li R."/>
            <person name="Bekaert M."/>
        </authorList>
    </citation>
    <scope>NUCLEOTIDE SEQUENCE</scope>
    <source>
        <strain evidence="7">Farmed</strain>
    </source>
</reference>
<name>A0A812DYH9_ACAPH</name>
<keyword evidence="3 6" id="KW-0812">Transmembrane</keyword>
<comment type="caution">
    <text evidence="7">The sequence shown here is derived from an EMBL/GenBank/DDBJ whole genome shotgun (WGS) entry which is preliminary data.</text>
</comment>
<evidence type="ECO:0000256" key="5">
    <source>
        <dbReference type="ARBA" id="ARBA00023136"/>
    </source>
</evidence>
<dbReference type="GO" id="GO:0022857">
    <property type="term" value="F:transmembrane transporter activity"/>
    <property type="evidence" value="ECO:0007669"/>
    <property type="project" value="InterPro"/>
</dbReference>
<dbReference type="GO" id="GO:0016020">
    <property type="term" value="C:membrane"/>
    <property type="evidence" value="ECO:0007669"/>
    <property type="project" value="UniProtKB-SubCell"/>
</dbReference>
<proteinExistence type="inferred from homology"/>
<keyword evidence="8" id="KW-1185">Reference proteome</keyword>
<feature type="transmembrane region" description="Helical" evidence="6">
    <location>
        <begin position="437"/>
        <end position="458"/>
    </location>
</feature>
<evidence type="ECO:0000256" key="2">
    <source>
        <dbReference type="ARBA" id="ARBA00008821"/>
    </source>
</evidence>
<dbReference type="EMBL" id="CAHIKZ030004677">
    <property type="protein sequence ID" value="CAE1313762.1"/>
    <property type="molecule type" value="Genomic_DNA"/>
</dbReference>
<dbReference type="Proteomes" id="UP000597762">
    <property type="component" value="Unassembled WGS sequence"/>
</dbReference>
<feature type="transmembrane region" description="Helical" evidence="6">
    <location>
        <begin position="245"/>
        <end position="263"/>
    </location>
</feature>
<feature type="transmembrane region" description="Helical" evidence="6">
    <location>
        <begin position="464"/>
        <end position="485"/>
    </location>
</feature>
<evidence type="ECO:0000256" key="3">
    <source>
        <dbReference type="ARBA" id="ARBA00022692"/>
    </source>
</evidence>
<feature type="transmembrane region" description="Helical" evidence="6">
    <location>
        <begin position="221"/>
        <end position="239"/>
    </location>
</feature>
<feature type="transmembrane region" description="Helical" evidence="6">
    <location>
        <begin position="492"/>
        <end position="510"/>
    </location>
</feature>
<keyword evidence="5 6" id="KW-0472">Membrane</keyword>
<feature type="transmembrane region" description="Helical" evidence="6">
    <location>
        <begin position="77"/>
        <end position="102"/>
    </location>
</feature>
<dbReference type="Pfam" id="PF00860">
    <property type="entry name" value="Xan_ur_permease"/>
    <property type="match status" value="1"/>
</dbReference>
<dbReference type="OrthoDB" id="1641903at2759"/>
<keyword evidence="4 6" id="KW-1133">Transmembrane helix</keyword>
<feature type="transmembrane region" description="Helical" evidence="6">
    <location>
        <begin position="114"/>
        <end position="136"/>
    </location>
</feature>
<evidence type="ECO:0000313" key="7">
    <source>
        <dbReference type="EMBL" id="CAE1313762.1"/>
    </source>
</evidence>
<feature type="transmembrane region" description="Helical" evidence="6">
    <location>
        <begin position="195"/>
        <end position="214"/>
    </location>
</feature>
<protein>
    <submittedName>
        <fullName evidence="7">SLC23A1</fullName>
    </submittedName>
</protein>
<dbReference type="NCBIfam" id="NF037981">
    <property type="entry name" value="NCS2_1"/>
    <property type="match status" value="1"/>
</dbReference>
<sequence length="630" mass="68704">MFEAKGKDSDKIAFSWDHLLSTTKPMADDLSKEKSTPNGGVVISSAVNLHVDDSTDTPAKNNLHYGVEDNPSIHMTFFFGLQQVLISLSGSLTVSLFVAKLVCAQADEDFKAKLLCTTMFMSGVCSILQTVVGIRLPLYQGPSIEYMIPLMAMSTLTEWQCTESHAMVNTTNHSDLERNLNEHVLPKVQLLEGSLMLAGLLHCLIGATGIVGVFMSYIGPVTIVPAITLVGLFLFRVSVDFSESHWGIAIGTASFAGILSLYCDKLTCILPSWSRQKGCHITRYPLHKVLAILFAIIFGWILSAILTYCDVLSDNPQNVQYYARTDTRSYVIHSSSWIFFPYPGQFGPPSFALSAFISFMVATLTSIIDSIGDYYACARVCNLPPPPDHAMNRGIMVEGFSSLLAGSMGAGHATSTYGGNIGAIGITKVGSRRVFQMVGLIFVIFGVLGKLGAIFVIIPHPVLGGVQIISFGIFIGVVLSNMMYIDMNSTRNLAIIGISLMFGLMMPHYIKKTKQPFNTGYVELDSALHALLANANFVGGALACFLDNTVPGTLKERGFIAWQNFGKPSISENNSKTGTEMYSSYDLPFISSEVKESKVVKYIPFLPGYTKPSYKCRCFQKKGNSDITQS</sequence>
<feature type="transmembrane region" description="Helical" evidence="6">
    <location>
        <begin position="284"/>
        <end position="308"/>
    </location>
</feature>
<comment type="subcellular location">
    <subcellularLocation>
        <location evidence="1">Membrane</location>
        <topology evidence="1">Multi-pass membrane protein</topology>
    </subcellularLocation>
</comment>
<evidence type="ECO:0000256" key="1">
    <source>
        <dbReference type="ARBA" id="ARBA00004141"/>
    </source>
</evidence>
<evidence type="ECO:0000256" key="4">
    <source>
        <dbReference type="ARBA" id="ARBA00022989"/>
    </source>
</evidence>
<dbReference type="PANTHER" id="PTHR11119">
    <property type="entry name" value="XANTHINE-URACIL / VITAMIN C PERMEASE FAMILY MEMBER"/>
    <property type="match status" value="1"/>
</dbReference>
<gene>
    <name evidence="7" type="ORF">SPHA_64833</name>
</gene>
<feature type="transmembrane region" description="Helical" evidence="6">
    <location>
        <begin position="350"/>
        <end position="368"/>
    </location>
</feature>
<dbReference type="InterPro" id="IPR006043">
    <property type="entry name" value="NCS2"/>
</dbReference>
<evidence type="ECO:0000313" key="8">
    <source>
        <dbReference type="Proteomes" id="UP000597762"/>
    </source>
</evidence>
<comment type="similarity">
    <text evidence="2">Belongs to the nucleobase:cation symporter-2 (NCS2) (TC 2.A.40) family.</text>
</comment>
<evidence type="ECO:0000256" key="6">
    <source>
        <dbReference type="SAM" id="Phobius"/>
    </source>
</evidence>
<dbReference type="AlphaFoldDB" id="A0A812DYH9"/>